<dbReference type="Pfam" id="PF20163">
    <property type="entry name" value="DUF6536"/>
    <property type="match status" value="1"/>
</dbReference>
<evidence type="ECO:0000259" key="2">
    <source>
        <dbReference type="Pfam" id="PF20163"/>
    </source>
</evidence>
<dbReference type="PANTHER" id="PTHR35395:SF1">
    <property type="entry name" value="DUF6536 DOMAIN-CONTAINING PROTEIN"/>
    <property type="match status" value="1"/>
</dbReference>
<dbReference type="OrthoDB" id="5429634at2759"/>
<evidence type="ECO:0000256" key="1">
    <source>
        <dbReference type="SAM" id="Phobius"/>
    </source>
</evidence>
<feature type="transmembrane region" description="Helical" evidence="1">
    <location>
        <begin position="505"/>
        <end position="527"/>
    </location>
</feature>
<accession>A0A9X0BC86</accession>
<reference evidence="3" key="1">
    <citation type="submission" date="2022-12" db="EMBL/GenBank/DDBJ databases">
        <authorList>
            <person name="Petersen C."/>
        </authorList>
    </citation>
    <scope>NUCLEOTIDE SEQUENCE</scope>
    <source>
        <strain evidence="3">IBT 29677</strain>
    </source>
</reference>
<reference evidence="3" key="2">
    <citation type="journal article" date="2023" name="IMA Fungus">
        <title>Comparative genomic study of the Penicillium genus elucidates a diverse pangenome and 15 lateral gene transfer events.</title>
        <authorList>
            <person name="Petersen C."/>
            <person name="Sorensen T."/>
            <person name="Nielsen M.R."/>
            <person name="Sondergaard T.E."/>
            <person name="Sorensen J.L."/>
            <person name="Fitzpatrick D.A."/>
            <person name="Frisvad J.C."/>
            <person name="Nielsen K.L."/>
        </authorList>
    </citation>
    <scope>NUCLEOTIDE SEQUENCE</scope>
    <source>
        <strain evidence="3">IBT 29677</strain>
    </source>
</reference>
<evidence type="ECO:0000313" key="3">
    <source>
        <dbReference type="EMBL" id="KAJ5404352.1"/>
    </source>
</evidence>
<dbReference type="InterPro" id="IPR046623">
    <property type="entry name" value="DUF6536"/>
</dbReference>
<feature type="domain" description="DUF6536" evidence="2">
    <location>
        <begin position="7"/>
        <end position="123"/>
    </location>
</feature>
<dbReference type="RefSeq" id="XP_056491594.1">
    <property type="nucleotide sequence ID" value="XM_056628860.1"/>
</dbReference>
<feature type="transmembrane region" description="Helical" evidence="1">
    <location>
        <begin position="548"/>
        <end position="572"/>
    </location>
</feature>
<keyword evidence="1" id="KW-0812">Transmembrane</keyword>
<dbReference type="GeneID" id="81367840"/>
<feature type="transmembrane region" description="Helical" evidence="1">
    <location>
        <begin position="302"/>
        <end position="325"/>
    </location>
</feature>
<name>A0A9X0BC86_9EURO</name>
<proteinExistence type="predicted"/>
<sequence>MIVGIAVREQDGGIGTLHEGRAKYIARLSTAYHILINILSTGLLTSSNYCMQLVCAPTRQDINRLHARGTYFDIGILSFRNVRHIARPRALLWLMLAASSIPLHLLYNSSIFSVTVGRNYEIDFLNASDPKTIAHRSSGHERLENSIWMEKYDTKYITDYGNLYLVLDAVAFELGFFPGNVSWELLPPKNITEQPAWGQVLSPSWDAKEWAVNVTLQLNNTSKSSGSGNISSTGVRRQIPIHEYSSQTMPEVSWPSPYQFNISKDNSWKDVLTLSHDTWMYPPWHIGYSLAESLHKGSAVQISIAFIAVVIICNAIKTIAIYLTLKGSYSAQIITQGDAISTFLQVPDTATVGRCLAEKHALIQGIQYPQHATEGKWSHEIGRYSDRARGRWTSYMMLGLLIVISTLGIVALSAKGPSAWGTASKLHIPFAVSPLDARGIIFTSWLANSPQLLLSVFYLAANRICTSLCFAREWNALAQTRKPLRVTQPKGEQRSAYFLQLPYRWAVPLTAMSGLLHWLLSQSLFLVRIEVYDKDQGLREDASICACGYSTLSLLVFLICLLAMAVSILVLMCREIQYAIPPAGHCSLAISAACHPPPDEFDCHLGPVQWGVVPNSFGGEVDHCTFSGREITSPEEGRYYA</sequence>
<keyword evidence="1" id="KW-1133">Transmembrane helix</keyword>
<comment type="caution">
    <text evidence="3">The sequence shown here is derived from an EMBL/GenBank/DDBJ whole genome shotgun (WGS) entry which is preliminary data.</text>
</comment>
<dbReference type="EMBL" id="JAPZBU010000005">
    <property type="protein sequence ID" value="KAJ5404352.1"/>
    <property type="molecule type" value="Genomic_DNA"/>
</dbReference>
<dbReference type="PANTHER" id="PTHR35395">
    <property type="entry name" value="DUF6536 DOMAIN-CONTAINING PROTEIN"/>
    <property type="match status" value="1"/>
</dbReference>
<dbReference type="AlphaFoldDB" id="A0A9X0BC86"/>
<feature type="transmembrane region" description="Helical" evidence="1">
    <location>
        <begin position="392"/>
        <end position="414"/>
    </location>
</feature>
<keyword evidence="4" id="KW-1185">Reference proteome</keyword>
<keyword evidence="1" id="KW-0472">Membrane</keyword>
<evidence type="ECO:0000313" key="4">
    <source>
        <dbReference type="Proteomes" id="UP001147747"/>
    </source>
</evidence>
<protein>
    <recommendedName>
        <fullName evidence="2">DUF6536 domain-containing protein</fullName>
    </recommendedName>
</protein>
<organism evidence="3 4">
    <name type="scientific">Penicillium cosmopolitanum</name>
    <dbReference type="NCBI Taxonomy" id="1131564"/>
    <lineage>
        <taxon>Eukaryota</taxon>
        <taxon>Fungi</taxon>
        <taxon>Dikarya</taxon>
        <taxon>Ascomycota</taxon>
        <taxon>Pezizomycotina</taxon>
        <taxon>Eurotiomycetes</taxon>
        <taxon>Eurotiomycetidae</taxon>
        <taxon>Eurotiales</taxon>
        <taxon>Aspergillaceae</taxon>
        <taxon>Penicillium</taxon>
    </lineage>
</organism>
<gene>
    <name evidence="3" type="ORF">N7509_004223</name>
</gene>
<dbReference type="Proteomes" id="UP001147747">
    <property type="component" value="Unassembled WGS sequence"/>
</dbReference>